<gene>
    <name evidence="1" type="ORF">QWU01_28130</name>
</gene>
<dbReference type="AlphaFoldDB" id="A0AAW9CEA6"/>
<feature type="non-terminal residue" evidence="1">
    <location>
        <position position="1"/>
    </location>
</feature>
<reference evidence="1" key="1">
    <citation type="journal article" date="2023" name="J Glob Antimicrob Resist">
        <title>Emergence of NDM-1 and KPC-3 carbapenemases in Kluyvera cryocrescens: Investigating genetic heterogeneity and acquisition routes of blaNDM-1 in Enterobacterales species in Portugal.</title>
        <authorList>
            <person name="Loiodice M."/>
            <person name="Ribeiro M."/>
            <person name="Peixe L."/>
            <person name="Novais A."/>
        </authorList>
    </citation>
    <scope>NUCLEOTIDE SEQUENCE</scope>
    <source>
        <strain evidence="1">K629</strain>
    </source>
</reference>
<name>A0AAW9CEA6_KLUCR</name>
<protein>
    <submittedName>
        <fullName evidence="1">Uncharacterized protein</fullName>
    </submittedName>
</protein>
<proteinExistence type="predicted"/>
<comment type="caution">
    <text evidence="1">The sequence shown here is derived from an EMBL/GenBank/DDBJ whole genome shotgun (WGS) entry which is preliminary data.</text>
</comment>
<dbReference type="EMBL" id="JAUEQX010000091">
    <property type="protein sequence ID" value="MDW3780651.1"/>
    <property type="molecule type" value="Genomic_DNA"/>
</dbReference>
<evidence type="ECO:0000313" key="1">
    <source>
        <dbReference type="EMBL" id="MDW3780651.1"/>
    </source>
</evidence>
<dbReference type="RefSeq" id="WP_318243457.1">
    <property type="nucleotide sequence ID" value="NZ_JAUEQX010000091.1"/>
</dbReference>
<evidence type="ECO:0000313" key="2">
    <source>
        <dbReference type="Proteomes" id="UP001276300"/>
    </source>
</evidence>
<sequence length="82" mass="8386">SHFQVLAVDIGGDGSSAHGQVCVYGQNEAGFDGGKCRQATPVANFSLSWILRRIMFQAAVCKVLDCAAGAGCGGSVSVKLVP</sequence>
<accession>A0AAW9CEA6</accession>
<feature type="non-terminal residue" evidence="1">
    <location>
        <position position="82"/>
    </location>
</feature>
<dbReference type="Proteomes" id="UP001276300">
    <property type="component" value="Unassembled WGS sequence"/>
</dbReference>
<organism evidence="1 2">
    <name type="scientific">Kluyvera cryocrescens</name>
    <name type="common">Kluyvera citrophila</name>
    <dbReference type="NCBI Taxonomy" id="580"/>
    <lineage>
        <taxon>Bacteria</taxon>
        <taxon>Pseudomonadati</taxon>
        <taxon>Pseudomonadota</taxon>
        <taxon>Gammaproteobacteria</taxon>
        <taxon>Enterobacterales</taxon>
        <taxon>Enterobacteriaceae</taxon>
        <taxon>Kluyvera</taxon>
    </lineage>
</organism>